<dbReference type="PANTHER" id="PTHR43047">
    <property type="entry name" value="TWO-COMPONENT HISTIDINE PROTEIN KINASE"/>
    <property type="match status" value="1"/>
</dbReference>
<evidence type="ECO:0000313" key="14">
    <source>
        <dbReference type="Proteomes" id="UP001589619"/>
    </source>
</evidence>
<protein>
    <recommendedName>
        <fullName evidence="2">histidine kinase</fullName>
        <ecNumber evidence="2">2.7.13.3</ecNumber>
    </recommendedName>
</protein>
<sequence length="1034" mass="113893">MMTKRNLLAVCLLFIASLTAIRIVWVYAHKIPDHPAATRGTLDLRGWAFQTQKPITLDGEWEFYPGIFLNGSTMPPSPDFSDRKVFLAVPGNWNTAIPSPPYGFGTYRLRIAIDPAPGQGFGIRMQNLPASSRLYVNGKLRVASGQPAADKADYTARNVPYSTLFSADGSEIEIVLEMANFDDVHGGIVSSIKFGGAEPVYREEQLSNLMQLIVVMVLLLHAIYAALLYGVGARLNSLLVFALLGLSSVLLTLVDDDKLLLVWLPISHVWSVRLLFAMIVTVPMLMITFFRMLLPKYVGKRLYRSLISLLAAALLFALTVPLGLLESFSPALVLLVWTPFLLSPWITLRASLHGEEDALYLALGTIAVANSAVWGIVKSFWLPYIGYYPFDLLICFLAFAAFWFKRYFRTARQTELFAGKLQEANKRKDDFLANTSHELRNPLHGMMNIAQSIQERYKIILGKKGADDLELLVSIGRRMSFMLNDLLDLNRLQDSGIRLHVGGVHLQAVASGVLDMLRFMTEGKPIKLVSRIPESFPPVLADENRLVQIMFNLLHNAVKFTNEGSITIDAAVQRNIAVIRVADTGIGMDEETQRRVFQPYEQAEAGLAASGGGGLGLGLGICSQLVELHGGTLTVASVPGQGSVFTFTLPLAERVEAIQAQASGRTGAAEAEDTGTGALAAAESVDAAAQVAADGGEVADNAWTDTDKSRILAVDDDPINLSILSDMLSTGSYRVVTAKSGSEALSLLDTGEWDLIVADIMMPQMSGYALTKRIRERFSLAELPVLLLTARSRPEDVEAGFLAGANDYVTKPVDAHELRARVRALTEMRRSVREQLRIEAACLQAQIQPHFLFNTLNSIAALSEIDTTRMRALLGKFGHYLRASFDFRNSERLVPLSHELGLVRSYLFIEKERFEERLEVEWEIDEHLPLSLPPLSIQPLVENAVKHGILARPRGGKLSIRIRDHDSYAEIAVIDDGIGMDGETQKSLLDPKSDNRSGIGLRNTDRRLKQLYGKGLDISSVPGKGTRVTFHILK</sequence>
<feature type="transmembrane region" description="Helical" evidence="10">
    <location>
        <begin position="306"/>
        <end position="325"/>
    </location>
</feature>
<comment type="catalytic activity">
    <reaction evidence="1">
        <text>ATP + protein L-histidine = ADP + protein N-phospho-L-histidine.</text>
        <dbReference type="EC" id="2.7.13.3"/>
    </reaction>
</comment>
<keyword evidence="14" id="KW-1185">Reference proteome</keyword>
<dbReference type="InterPro" id="IPR004358">
    <property type="entry name" value="Sig_transdc_His_kin-like_C"/>
</dbReference>
<dbReference type="InterPro" id="IPR036097">
    <property type="entry name" value="HisK_dim/P_sf"/>
</dbReference>
<feature type="transmembrane region" description="Helical" evidence="10">
    <location>
        <begin position="274"/>
        <end position="294"/>
    </location>
</feature>
<gene>
    <name evidence="13" type="ORF">ACFFNY_11190</name>
</gene>
<dbReference type="InterPro" id="IPR005467">
    <property type="entry name" value="His_kinase_dom"/>
</dbReference>
<dbReference type="GO" id="GO:0005524">
    <property type="term" value="F:ATP binding"/>
    <property type="evidence" value="ECO:0007669"/>
    <property type="project" value="UniProtKB-KW"/>
</dbReference>
<name>A0ABV5VVU2_9BACL</name>
<dbReference type="InterPro" id="IPR036890">
    <property type="entry name" value="HATPase_C_sf"/>
</dbReference>
<evidence type="ECO:0000256" key="4">
    <source>
        <dbReference type="ARBA" id="ARBA00022679"/>
    </source>
</evidence>
<feature type="domain" description="Response regulatory" evidence="12">
    <location>
        <begin position="710"/>
        <end position="826"/>
    </location>
</feature>
<dbReference type="Gene3D" id="3.30.565.10">
    <property type="entry name" value="Histidine kinase-like ATPase, C-terminal domain"/>
    <property type="match status" value="2"/>
</dbReference>
<dbReference type="PRINTS" id="PR00344">
    <property type="entry name" value="BCTRLSENSOR"/>
</dbReference>
<organism evidence="13 14">
    <name type="scientific">Paenibacillus hodogayensis</name>
    <dbReference type="NCBI Taxonomy" id="279208"/>
    <lineage>
        <taxon>Bacteria</taxon>
        <taxon>Bacillati</taxon>
        <taxon>Bacillota</taxon>
        <taxon>Bacilli</taxon>
        <taxon>Bacillales</taxon>
        <taxon>Paenibacillaceae</taxon>
        <taxon>Paenibacillus</taxon>
    </lineage>
</organism>
<dbReference type="SMART" id="SM00448">
    <property type="entry name" value="REC"/>
    <property type="match status" value="1"/>
</dbReference>
<keyword evidence="10" id="KW-0812">Transmembrane</keyword>
<dbReference type="CDD" id="cd00082">
    <property type="entry name" value="HisKA"/>
    <property type="match status" value="1"/>
</dbReference>
<evidence type="ECO:0000256" key="8">
    <source>
        <dbReference type="ARBA" id="ARBA00023012"/>
    </source>
</evidence>
<evidence type="ECO:0000313" key="13">
    <source>
        <dbReference type="EMBL" id="MFB9752121.1"/>
    </source>
</evidence>
<feature type="domain" description="Histidine kinase" evidence="11">
    <location>
        <begin position="813"/>
        <end position="1034"/>
    </location>
</feature>
<keyword evidence="7 13" id="KW-0067">ATP-binding</keyword>
<evidence type="ECO:0000259" key="11">
    <source>
        <dbReference type="PROSITE" id="PS50109"/>
    </source>
</evidence>
<evidence type="ECO:0000256" key="1">
    <source>
        <dbReference type="ARBA" id="ARBA00000085"/>
    </source>
</evidence>
<accession>A0ABV5VVU2</accession>
<dbReference type="Pfam" id="PF06580">
    <property type="entry name" value="His_kinase"/>
    <property type="match status" value="1"/>
</dbReference>
<dbReference type="InterPro" id="IPR001789">
    <property type="entry name" value="Sig_transdc_resp-reg_receiver"/>
</dbReference>
<proteinExistence type="predicted"/>
<feature type="transmembrane region" description="Helical" evidence="10">
    <location>
        <begin position="209"/>
        <end position="231"/>
    </location>
</feature>
<dbReference type="InterPro" id="IPR010559">
    <property type="entry name" value="Sig_transdc_His_kin_internal"/>
</dbReference>
<dbReference type="Pfam" id="PF02518">
    <property type="entry name" value="HATPase_c"/>
    <property type="match status" value="2"/>
</dbReference>
<dbReference type="Gene3D" id="3.40.50.2300">
    <property type="match status" value="1"/>
</dbReference>
<dbReference type="Pfam" id="PF00072">
    <property type="entry name" value="Response_reg"/>
    <property type="match status" value="1"/>
</dbReference>
<evidence type="ECO:0000256" key="6">
    <source>
        <dbReference type="ARBA" id="ARBA00022777"/>
    </source>
</evidence>
<dbReference type="Gene3D" id="2.60.120.260">
    <property type="entry name" value="Galactose-binding domain-like"/>
    <property type="match status" value="1"/>
</dbReference>
<feature type="transmembrane region" description="Helical" evidence="10">
    <location>
        <begin position="387"/>
        <end position="404"/>
    </location>
</feature>
<keyword evidence="4" id="KW-0808">Transferase</keyword>
<evidence type="ECO:0000256" key="2">
    <source>
        <dbReference type="ARBA" id="ARBA00012438"/>
    </source>
</evidence>
<dbReference type="InterPro" id="IPR003594">
    <property type="entry name" value="HATPase_dom"/>
</dbReference>
<dbReference type="RefSeq" id="WP_344910864.1">
    <property type="nucleotide sequence ID" value="NZ_BAAAYO010000010.1"/>
</dbReference>
<dbReference type="Pfam" id="PF07695">
    <property type="entry name" value="7TMR-DISM_7TM"/>
    <property type="match status" value="1"/>
</dbReference>
<keyword evidence="5" id="KW-0547">Nucleotide-binding</keyword>
<keyword evidence="10" id="KW-0472">Membrane</keyword>
<reference evidence="13 14" key="1">
    <citation type="submission" date="2024-09" db="EMBL/GenBank/DDBJ databases">
        <authorList>
            <person name="Sun Q."/>
            <person name="Mori K."/>
        </authorList>
    </citation>
    <scope>NUCLEOTIDE SEQUENCE [LARGE SCALE GENOMIC DNA]</scope>
    <source>
        <strain evidence="13 14">JCM 12520</strain>
    </source>
</reference>
<evidence type="ECO:0000256" key="7">
    <source>
        <dbReference type="ARBA" id="ARBA00022840"/>
    </source>
</evidence>
<feature type="domain" description="Histidine kinase" evidence="11">
    <location>
        <begin position="434"/>
        <end position="653"/>
    </location>
</feature>
<dbReference type="EMBL" id="JBHMAG010000009">
    <property type="protein sequence ID" value="MFB9752121.1"/>
    <property type="molecule type" value="Genomic_DNA"/>
</dbReference>
<dbReference type="SMART" id="SM00387">
    <property type="entry name" value="HATPase_c"/>
    <property type="match status" value="2"/>
</dbReference>
<dbReference type="SUPFAM" id="SSF47384">
    <property type="entry name" value="Homodimeric domain of signal transducing histidine kinase"/>
    <property type="match status" value="1"/>
</dbReference>
<dbReference type="Gene3D" id="1.10.287.130">
    <property type="match status" value="1"/>
</dbReference>
<dbReference type="EC" id="2.7.13.3" evidence="2"/>
<keyword evidence="8" id="KW-0902">Two-component regulatory system</keyword>
<dbReference type="InterPro" id="IPR008979">
    <property type="entry name" value="Galactose-bd-like_sf"/>
</dbReference>
<dbReference type="SMART" id="SM00388">
    <property type="entry name" value="HisKA"/>
    <property type="match status" value="1"/>
</dbReference>
<evidence type="ECO:0000256" key="10">
    <source>
        <dbReference type="SAM" id="Phobius"/>
    </source>
</evidence>
<keyword evidence="3 9" id="KW-0597">Phosphoprotein</keyword>
<keyword evidence="10" id="KW-1133">Transmembrane helix</keyword>
<dbReference type="SUPFAM" id="SSF52172">
    <property type="entry name" value="CheY-like"/>
    <property type="match status" value="1"/>
</dbReference>
<dbReference type="SUPFAM" id="SSF55874">
    <property type="entry name" value="ATPase domain of HSP90 chaperone/DNA topoisomerase II/histidine kinase"/>
    <property type="match status" value="2"/>
</dbReference>
<dbReference type="Proteomes" id="UP001589619">
    <property type="component" value="Unassembled WGS sequence"/>
</dbReference>
<feature type="transmembrane region" description="Helical" evidence="10">
    <location>
        <begin position="360"/>
        <end position="381"/>
    </location>
</feature>
<evidence type="ECO:0000256" key="5">
    <source>
        <dbReference type="ARBA" id="ARBA00022741"/>
    </source>
</evidence>
<dbReference type="CDD" id="cd17574">
    <property type="entry name" value="REC_OmpR"/>
    <property type="match status" value="1"/>
</dbReference>
<feature type="transmembrane region" description="Helical" evidence="10">
    <location>
        <begin position="238"/>
        <end position="254"/>
    </location>
</feature>
<dbReference type="SUPFAM" id="SSF49785">
    <property type="entry name" value="Galactose-binding domain-like"/>
    <property type="match status" value="1"/>
</dbReference>
<dbReference type="PROSITE" id="PS50110">
    <property type="entry name" value="RESPONSE_REGULATORY"/>
    <property type="match status" value="1"/>
</dbReference>
<dbReference type="Pfam" id="PF00512">
    <property type="entry name" value="HisKA"/>
    <property type="match status" value="1"/>
</dbReference>
<feature type="modified residue" description="4-aspartylphosphate" evidence="9">
    <location>
        <position position="759"/>
    </location>
</feature>
<evidence type="ECO:0000256" key="3">
    <source>
        <dbReference type="ARBA" id="ARBA00022553"/>
    </source>
</evidence>
<evidence type="ECO:0000259" key="12">
    <source>
        <dbReference type="PROSITE" id="PS50110"/>
    </source>
</evidence>
<dbReference type="InterPro" id="IPR011623">
    <property type="entry name" value="7TMR_DISM_rcpt_extracell_dom1"/>
</dbReference>
<comment type="caution">
    <text evidence="13">The sequence shown here is derived from an EMBL/GenBank/DDBJ whole genome shotgun (WGS) entry which is preliminary data.</text>
</comment>
<keyword evidence="6" id="KW-0418">Kinase</keyword>
<dbReference type="InterPro" id="IPR003661">
    <property type="entry name" value="HisK_dim/P_dom"/>
</dbReference>
<dbReference type="InterPro" id="IPR011006">
    <property type="entry name" value="CheY-like_superfamily"/>
</dbReference>
<evidence type="ECO:0000256" key="9">
    <source>
        <dbReference type="PROSITE-ProRule" id="PRU00169"/>
    </source>
</evidence>
<dbReference type="PROSITE" id="PS50109">
    <property type="entry name" value="HIS_KIN"/>
    <property type="match status" value="2"/>
</dbReference>